<evidence type="ECO:0008006" key="5">
    <source>
        <dbReference type="Google" id="ProtNLM"/>
    </source>
</evidence>
<evidence type="ECO:0000256" key="1">
    <source>
        <dbReference type="SAM" id="MobiDB-lite"/>
    </source>
</evidence>
<name>A0A372NW34_9SPHI</name>
<feature type="chain" id="PRO_5016969923" description="TerB family tellurite resistance protein" evidence="2">
    <location>
        <begin position="31"/>
        <end position="228"/>
    </location>
</feature>
<keyword evidence="4" id="KW-1185">Reference proteome</keyword>
<organism evidence="3 4">
    <name type="scientific">Mucilaginibacter conchicola</name>
    <dbReference type="NCBI Taxonomy" id="2303333"/>
    <lineage>
        <taxon>Bacteria</taxon>
        <taxon>Pseudomonadati</taxon>
        <taxon>Bacteroidota</taxon>
        <taxon>Sphingobacteriia</taxon>
        <taxon>Sphingobacteriales</taxon>
        <taxon>Sphingobacteriaceae</taxon>
        <taxon>Mucilaginibacter</taxon>
    </lineage>
</organism>
<dbReference type="Proteomes" id="UP000264217">
    <property type="component" value="Unassembled WGS sequence"/>
</dbReference>
<accession>A0A372NW34</accession>
<evidence type="ECO:0000313" key="3">
    <source>
        <dbReference type="EMBL" id="RFZ92837.1"/>
    </source>
</evidence>
<keyword evidence="2" id="KW-0732">Signal</keyword>
<feature type="region of interest" description="Disordered" evidence="1">
    <location>
        <begin position="208"/>
        <end position="228"/>
    </location>
</feature>
<comment type="caution">
    <text evidence="3">The sequence shown here is derived from an EMBL/GenBank/DDBJ whole genome shotgun (WGS) entry which is preliminary data.</text>
</comment>
<evidence type="ECO:0000313" key="4">
    <source>
        <dbReference type="Proteomes" id="UP000264217"/>
    </source>
</evidence>
<sequence length="228" mass="25511">MIIKKNDMKMKSLILAILLPACLIAGKSQAQSFSFGDLFGQQGKKKKLMAAQVGGIYTYLDALKGGYNIMHHGLDLAHELKGGTFGLHRDYFSSLEQVSPTVQQNPKGEAITKLYQELTQRLNVEISWQKKQGSLKSNELAYLEKVAANLSKLAEQDMTELKNLLTPGKLQLTDQQRLDRMDKRYAAMKDKAAFAASFTAKTRALSQNRQRAKAENEQIQKLYGISKP</sequence>
<proteinExistence type="predicted"/>
<protein>
    <recommendedName>
        <fullName evidence="5">TerB family tellurite resistance protein</fullName>
    </recommendedName>
</protein>
<reference evidence="3 4" key="1">
    <citation type="submission" date="2018-08" db="EMBL/GenBank/DDBJ databases">
        <title>Mucilaginibacter sp. MYSH2.</title>
        <authorList>
            <person name="Seo T."/>
        </authorList>
    </citation>
    <scope>NUCLEOTIDE SEQUENCE [LARGE SCALE GENOMIC DNA]</scope>
    <source>
        <strain evidence="3 4">MYSH2</strain>
    </source>
</reference>
<evidence type="ECO:0000256" key="2">
    <source>
        <dbReference type="SAM" id="SignalP"/>
    </source>
</evidence>
<dbReference type="EMBL" id="QWDC01000002">
    <property type="protein sequence ID" value="RFZ92837.1"/>
    <property type="molecule type" value="Genomic_DNA"/>
</dbReference>
<gene>
    <name evidence="3" type="ORF">D0C36_15710</name>
</gene>
<feature type="signal peptide" evidence="2">
    <location>
        <begin position="1"/>
        <end position="30"/>
    </location>
</feature>
<dbReference type="AlphaFoldDB" id="A0A372NW34"/>